<evidence type="ECO:0000313" key="3">
    <source>
        <dbReference type="EMBL" id="RHY11696.1"/>
    </source>
</evidence>
<dbReference type="Proteomes" id="UP000286510">
    <property type="component" value="Unassembled WGS sequence"/>
</dbReference>
<name>A0A397AXL4_APHAT</name>
<evidence type="ECO:0000313" key="9">
    <source>
        <dbReference type="Proteomes" id="UP000285712"/>
    </source>
</evidence>
<dbReference type="EMBL" id="QUTF01009949">
    <property type="protein sequence ID" value="RHZ33765.1"/>
    <property type="molecule type" value="Genomic_DNA"/>
</dbReference>
<evidence type="ECO:0000313" key="5">
    <source>
        <dbReference type="EMBL" id="RHZ30386.1"/>
    </source>
</evidence>
<proteinExistence type="predicted"/>
<dbReference type="AlphaFoldDB" id="A0A397AXL4"/>
<evidence type="ECO:0000313" key="6">
    <source>
        <dbReference type="EMBL" id="RHZ33765.1"/>
    </source>
</evidence>
<accession>A0A397AXL4</accession>
<dbReference type="Proteomes" id="UP000285430">
    <property type="component" value="Unassembled WGS sequence"/>
</dbReference>
<evidence type="ECO:0000313" key="4">
    <source>
        <dbReference type="EMBL" id="RHY95356.1"/>
    </source>
</evidence>
<feature type="region of interest" description="Disordered" evidence="1">
    <location>
        <begin position="307"/>
        <end position="326"/>
    </location>
</feature>
<organism evidence="3 7">
    <name type="scientific">Aphanomyces astaci</name>
    <name type="common">Crayfish plague agent</name>
    <dbReference type="NCBI Taxonomy" id="112090"/>
    <lineage>
        <taxon>Eukaryota</taxon>
        <taxon>Sar</taxon>
        <taxon>Stramenopiles</taxon>
        <taxon>Oomycota</taxon>
        <taxon>Saprolegniomycetes</taxon>
        <taxon>Saprolegniales</taxon>
        <taxon>Verrucalvaceae</taxon>
        <taxon>Aphanomyces</taxon>
    </lineage>
</organism>
<evidence type="ECO:0000313" key="10">
    <source>
        <dbReference type="Proteomes" id="UP000286510"/>
    </source>
</evidence>
<gene>
    <name evidence="6" type="ORF">DYB26_015175</name>
    <name evidence="4" type="ORF">DYB35_007754</name>
    <name evidence="3" type="ORF">DYB36_000105</name>
    <name evidence="5" type="ORF">DYB37_003984</name>
</gene>
<keyword evidence="2" id="KW-0472">Membrane</keyword>
<evidence type="ECO:0000256" key="2">
    <source>
        <dbReference type="SAM" id="Phobius"/>
    </source>
</evidence>
<protein>
    <submittedName>
        <fullName evidence="3">Uncharacterized protein</fullName>
    </submittedName>
</protein>
<keyword evidence="2" id="KW-1133">Transmembrane helix</keyword>
<dbReference type="EMBL" id="QUSZ01004992">
    <property type="protein sequence ID" value="RHY11696.1"/>
    <property type="molecule type" value="Genomic_DNA"/>
</dbReference>
<keyword evidence="2" id="KW-0812">Transmembrane</keyword>
<dbReference type="EMBL" id="QUTH01001477">
    <property type="protein sequence ID" value="RHZ30386.1"/>
    <property type="molecule type" value="Genomic_DNA"/>
</dbReference>
<dbReference type="Proteomes" id="UP000265427">
    <property type="component" value="Unassembled WGS sequence"/>
</dbReference>
<comment type="caution">
    <text evidence="3">The sequence shown here is derived from an EMBL/GenBank/DDBJ whole genome shotgun (WGS) entry which is preliminary data.</text>
</comment>
<evidence type="ECO:0000256" key="1">
    <source>
        <dbReference type="SAM" id="MobiDB-lite"/>
    </source>
</evidence>
<reference evidence="7 8" key="1">
    <citation type="submission" date="2018-08" db="EMBL/GenBank/DDBJ databases">
        <title>Aphanomyces genome sequencing and annotation.</title>
        <authorList>
            <person name="Minardi D."/>
            <person name="Oidtmann B."/>
            <person name="Van Der Giezen M."/>
            <person name="Studholme D.J."/>
        </authorList>
    </citation>
    <scope>NUCLEOTIDE SEQUENCE [LARGE SCALE GENOMIC DNA]</scope>
    <source>
        <strain evidence="5 8">Da</strain>
        <strain evidence="6 10">FDL457</strain>
        <strain evidence="3 7">Kv</strain>
        <strain evidence="4 9">Sv</strain>
    </source>
</reference>
<dbReference type="Proteomes" id="UP000285712">
    <property type="component" value="Unassembled WGS sequence"/>
</dbReference>
<evidence type="ECO:0000313" key="8">
    <source>
        <dbReference type="Proteomes" id="UP000285430"/>
    </source>
</evidence>
<evidence type="ECO:0000313" key="7">
    <source>
        <dbReference type="Proteomes" id="UP000265427"/>
    </source>
</evidence>
<feature type="transmembrane region" description="Helical" evidence="2">
    <location>
        <begin position="274"/>
        <end position="295"/>
    </location>
</feature>
<dbReference type="VEuPathDB" id="FungiDB:H257_02362"/>
<sequence>MSSKYIVSYEHADCSGGALYVRSGVNATATDLSFGRCVGGVQVTTTSVPTTSYISNEVYLDLQWDYGVTERIIQHTCVWTGIQRGYVYADCQERVFGFFQDGDCKVPLVSAEDDASPPITSCVIPNAYSATSSKSKIPPKYLKRYEHADCTGAILYADEFTGAMAAAQDVDPCTDGFQIDLAAPKPDQFSAGKTYMSVTNPYMLFKGTVLDKSCVSYAPGKFVHVECASRTSVFFNDDSCLSGDQEVLFPSKVWGIHCGILNHEGGGEWWRGHVGILVGLVLISVAAGGIFSVLYRRNRKSYVQLPLKNPSSSQPSYHTTGRDVGA</sequence>
<dbReference type="EMBL" id="QUTG01002638">
    <property type="protein sequence ID" value="RHY95356.1"/>
    <property type="molecule type" value="Genomic_DNA"/>
</dbReference>
<feature type="compositionally biased region" description="Polar residues" evidence="1">
    <location>
        <begin position="309"/>
        <end position="319"/>
    </location>
</feature>